<keyword evidence="2" id="KW-0862">Zinc</keyword>
<evidence type="ECO:0000256" key="4">
    <source>
        <dbReference type="ARBA" id="ARBA00023186"/>
    </source>
</evidence>
<evidence type="ECO:0000256" key="3">
    <source>
        <dbReference type="ARBA" id="ARBA00023157"/>
    </source>
</evidence>
<reference evidence="8 9" key="1">
    <citation type="submission" date="2024-10" db="EMBL/GenBank/DDBJ databases">
        <title>Updated reference genomes for cyclostephanoid diatoms.</title>
        <authorList>
            <person name="Roberts W.R."/>
            <person name="Alverson A.J."/>
        </authorList>
    </citation>
    <scope>NUCLEOTIDE SEQUENCE [LARGE SCALE GENOMIC DNA]</scope>
    <source>
        <strain evidence="8 9">AJA232-27</strain>
    </source>
</reference>
<dbReference type="PANTHER" id="PTHR30111:SF1">
    <property type="entry name" value="33 KDA CHAPERONIN"/>
    <property type="match status" value="1"/>
</dbReference>
<dbReference type="Gene3D" id="3.55.30.10">
    <property type="entry name" value="Hsp33 domain"/>
    <property type="match status" value="1"/>
</dbReference>
<feature type="signal peptide" evidence="7">
    <location>
        <begin position="1"/>
        <end position="21"/>
    </location>
</feature>
<evidence type="ECO:0000256" key="5">
    <source>
        <dbReference type="ARBA" id="ARBA00023284"/>
    </source>
</evidence>
<evidence type="ECO:0000256" key="1">
    <source>
        <dbReference type="ARBA" id="ARBA00022490"/>
    </source>
</evidence>
<dbReference type="SUPFAM" id="SSF118352">
    <property type="entry name" value="HSP33 redox switch-like"/>
    <property type="match status" value="1"/>
</dbReference>
<keyword evidence="3" id="KW-1015">Disulfide bond</keyword>
<dbReference type="InterPro" id="IPR000397">
    <property type="entry name" value="Heat_shock_Hsp33"/>
</dbReference>
<dbReference type="InterPro" id="IPR016154">
    <property type="entry name" value="Heat_shock_Hsp33_C"/>
</dbReference>
<name>A0ABD3NDK8_9STRA</name>
<dbReference type="PANTHER" id="PTHR30111">
    <property type="entry name" value="33 KDA CHAPERONIN"/>
    <property type="match status" value="1"/>
</dbReference>
<evidence type="ECO:0000256" key="7">
    <source>
        <dbReference type="SAM" id="SignalP"/>
    </source>
</evidence>
<keyword evidence="1" id="KW-0963">Cytoplasm</keyword>
<dbReference type="InterPro" id="IPR016153">
    <property type="entry name" value="Heat_shock_Hsp33_N"/>
</dbReference>
<sequence>MMASARSAIFLQVTMATLSLAVCSKFRPLSSISSRAFQFHQWKLAPRLKPSSNDVQLKWQSSVAYGRTTFRHLRGDTESWRINLSSDESNLPSELSSSSSSSSATTITNLEQYRNPNNLDDQVFSAISADGGLKVTVATIRNLLNEMMIQHSMNPVPGDALGRATLCALLASNGIQEEQMFQLSMKGDGPLRGCLAIVTGTGEARGYVGNPSLGDDFTLTEAIGAGTVQIVKNHPDWPRPYNGITSIRHGDIDRDIGIYLAESEQRSCALAAATAFNGILCTAAGGYLVERLPNCSPETMAHMERNLAKLVEMNGENGEALPVNLMLEGKTPLDIATILLDGLGMEPLGQLEPQPKCPCSADKLMRSLRLLPREEVDTILREEGQVEARCQFCGKVYRMGPDEVEKRFLEATGDPSIDEEWEGKKSNSGDKTME</sequence>
<dbReference type="EMBL" id="JALLBG020000035">
    <property type="protein sequence ID" value="KAL3770835.1"/>
    <property type="molecule type" value="Genomic_DNA"/>
</dbReference>
<evidence type="ECO:0000256" key="6">
    <source>
        <dbReference type="SAM" id="MobiDB-lite"/>
    </source>
</evidence>
<dbReference type="Gene3D" id="3.90.1280.10">
    <property type="entry name" value="HSP33 redox switch-like"/>
    <property type="match status" value="1"/>
</dbReference>
<keyword evidence="9" id="KW-1185">Reference proteome</keyword>
<dbReference type="AlphaFoldDB" id="A0ABD3NDK8"/>
<organism evidence="8 9">
    <name type="scientific">Discostella pseudostelligera</name>
    <dbReference type="NCBI Taxonomy" id="259834"/>
    <lineage>
        <taxon>Eukaryota</taxon>
        <taxon>Sar</taxon>
        <taxon>Stramenopiles</taxon>
        <taxon>Ochrophyta</taxon>
        <taxon>Bacillariophyta</taxon>
        <taxon>Coscinodiscophyceae</taxon>
        <taxon>Thalassiosirophycidae</taxon>
        <taxon>Stephanodiscales</taxon>
        <taxon>Stephanodiscaceae</taxon>
        <taxon>Discostella</taxon>
    </lineage>
</organism>
<proteinExistence type="predicted"/>
<dbReference type="SUPFAM" id="SSF64397">
    <property type="entry name" value="Hsp33 domain"/>
    <property type="match status" value="1"/>
</dbReference>
<keyword evidence="4" id="KW-0143">Chaperone</keyword>
<evidence type="ECO:0000313" key="9">
    <source>
        <dbReference type="Proteomes" id="UP001530293"/>
    </source>
</evidence>
<feature type="chain" id="PRO_5044770662" evidence="7">
    <location>
        <begin position="22"/>
        <end position="434"/>
    </location>
</feature>
<dbReference type="Pfam" id="PF01430">
    <property type="entry name" value="HSP33"/>
    <property type="match status" value="1"/>
</dbReference>
<feature type="compositionally biased region" description="Basic and acidic residues" evidence="6">
    <location>
        <begin position="422"/>
        <end position="434"/>
    </location>
</feature>
<dbReference type="Proteomes" id="UP001530293">
    <property type="component" value="Unassembled WGS sequence"/>
</dbReference>
<feature type="region of interest" description="Disordered" evidence="6">
    <location>
        <begin position="408"/>
        <end position="434"/>
    </location>
</feature>
<keyword evidence="5" id="KW-0676">Redox-active center</keyword>
<protein>
    <submittedName>
        <fullName evidence="8">Uncharacterized protein</fullName>
    </submittedName>
</protein>
<keyword evidence="7" id="KW-0732">Signal</keyword>
<evidence type="ECO:0000256" key="2">
    <source>
        <dbReference type="ARBA" id="ARBA00022833"/>
    </source>
</evidence>
<gene>
    <name evidence="8" type="ORF">ACHAWU_006394</name>
</gene>
<accession>A0ABD3NDK8</accession>
<comment type="caution">
    <text evidence="8">The sequence shown here is derived from an EMBL/GenBank/DDBJ whole genome shotgun (WGS) entry which is preliminary data.</text>
</comment>
<evidence type="ECO:0000313" key="8">
    <source>
        <dbReference type="EMBL" id="KAL3770835.1"/>
    </source>
</evidence>